<dbReference type="InterPro" id="IPR011705">
    <property type="entry name" value="BACK"/>
</dbReference>
<dbReference type="EMBL" id="OU896722">
    <property type="protein sequence ID" value="CAG9817621.1"/>
    <property type="molecule type" value="Genomic_DNA"/>
</dbReference>
<dbReference type="PANTHER" id="PTHR24410:SF46">
    <property type="entry name" value="SERINE-ENRICHED PROTEIN"/>
    <property type="match status" value="1"/>
</dbReference>
<name>A0A9N9SHS3_PHACE</name>
<dbReference type="Gene3D" id="1.25.40.420">
    <property type="match status" value="1"/>
</dbReference>
<dbReference type="GO" id="GO:0003676">
    <property type="term" value="F:nucleic acid binding"/>
    <property type="evidence" value="ECO:0007669"/>
    <property type="project" value="InterPro"/>
</dbReference>
<dbReference type="Pfam" id="PF07707">
    <property type="entry name" value="BACK"/>
    <property type="match status" value="1"/>
</dbReference>
<dbReference type="InterPro" id="IPR036397">
    <property type="entry name" value="RNaseH_sf"/>
</dbReference>
<dbReference type="OrthoDB" id="6359816at2759"/>
<evidence type="ECO:0000313" key="3">
    <source>
        <dbReference type="Proteomes" id="UP001153737"/>
    </source>
</evidence>
<dbReference type="InterPro" id="IPR051481">
    <property type="entry name" value="BTB-POZ/Galectin-3-binding"/>
</dbReference>
<proteinExistence type="predicted"/>
<accession>A0A9N9SHS3</accession>
<gene>
    <name evidence="2" type="ORF">PHAECO_LOCUS5346</name>
</gene>
<sequence>MLLCDFVVKKALVFSKLRQNDSQVLEFIDEHGNEVLNLGSFTLLPQHVVRLILSREELQADEFTKFQAALMWGKKYCDSDPNASIKDVIGNFIDYIQFHKIPANALMRDIHPLGLVPYNIIVNALAYQHDGARPHFSVPVRNHLDANYPNRWIGRGGSVNWPPLSPDLNSARLFFMRSFKVKSS</sequence>
<dbReference type="Gene3D" id="3.30.420.10">
    <property type="entry name" value="Ribonuclease H-like superfamily/Ribonuclease H"/>
    <property type="match status" value="1"/>
</dbReference>
<organism evidence="2 3">
    <name type="scientific">Phaedon cochleariae</name>
    <name type="common">Mustard beetle</name>
    <dbReference type="NCBI Taxonomy" id="80249"/>
    <lineage>
        <taxon>Eukaryota</taxon>
        <taxon>Metazoa</taxon>
        <taxon>Ecdysozoa</taxon>
        <taxon>Arthropoda</taxon>
        <taxon>Hexapoda</taxon>
        <taxon>Insecta</taxon>
        <taxon>Pterygota</taxon>
        <taxon>Neoptera</taxon>
        <taxon>Endopterygota</taxon>
        <taxon>Coleoptera</taxon>
        <taxon>Polyphaga</taxon>
        <taxon>Cucujiformia</taxon>
        <taxon>Chrysomeloidea</taxon>
        <taxon>Chrysomelidae</taxon>
        <taxon>Chrysomelinae</taxon>
        <taxon>Chrysomelini</taxon>
        <taxon>Phaedon</taxon>
    </lineage>
</organism>
<evidence type="ECO:0000313" key="2">
    <source>
        <dbReference type="EMBL" id="CAG9817621.1"/>
    </source>
</evidence>
<feature type="domain" description="BACK" evidence="1">
    <location>
        <begin position="11"/>
        <end position="111"/>
    </location>
</feature>
<dbReference type="PANTHER" id="PTHR24410">
    <property type="entry name" value="HL07962P-RELATED"/>
    <property type="match status" value="1"/>
</dbReference>
<dbReference type="SMART" id="SM00875">
    <property type="entry name" value="BACK"/>
    <property type="match status" value="1"/>
</dbReference>
<protein>
    <recommendedName>
        <fullName evidence="1">BACK domain-containing protein</fullName>
    </recommendedName>
</protein>
<dbReference type="AlphaFoldDB" id="A0A9N9SHS3"/>
<dbReference type="Proteomes" id="UP001153737">
    <property type="component" value="Chromosome 16"/>
</dbReference>
<keyword evidence="3" id="KW-1185">Reference proteome</keyword>
<evidence type="ECO:0000259" key="1">
    <source>
        <dbReference type="SMART" id="SM00875"/>
    </source>
</evidence>
<reference evidence="2" key="1">
    <citation type="submission" date="2022-01" db="EMBL/GenBank/DDBJ databases">
        <authorList>
            <person name="King R."/>
        </authorList>
    </citation>
    <scope>NUCLEOTIDE SEQUENCE</scope>
</reference>
<reference evidence="2" key="2">
    <citation type="submission" date="2022-10" db="EMBL/GenBank/DDBJ databases">
        <authorList>
            <consortium name="ENA_rothamsted_submissions"/>
            <consortium name="culmorum"/>
            <person name="King R."/>
        </authorList>
    </citation>
    <scope>NUCLEOTIDE SEQUENCE</scope>
</reference>